<dbReference type="PANTHER" id="PTHR22744:SF17">
    <property type="entry name" value="BTB DOMAIN-CONTAINING PROTEIN"/>
    <property type="match status" value="1"/>
</dbReference>
<reference evidence="3" key="1">
    <citation type="submission" date="2022-10" db="EMBL/GenBank/DDBJ databases">
        <title>Genome assembly of Pristionchus species.</title>
        <authorList>
            <person name="Yoshida K."/>
            <person name="Sommer R.J."/>
        </authorList>
    </citation>
    <scope>NUCLEOTIDE SEQUENCE [LARGE SCALE GENOMIC DNA]</scope>
    <source>
        <strain evidence="3">RS5460</strain>
    </source>
</reference>
<evidence type="ECO:0000313" key="3">
    <source>
        <dbReference type="Proteomes" id="UP001328107"/>
    </source>
</evidence>
<dbReference type="SMART" id="SM00225">
    <property type="entry name" value="BTB"/>
    <property type="match status" value="1"/>
</dbReference>
<dbReference type="EMBL" id="BTRK01000006">
    <property type="protein sequence ID" value="GMR58077.1"/>
    <property type="molecule type" value="Genomic_DNA"/>
</dbReference>
<dbReference type="Proteomes" id="UP001328107">
    <property type="component" value="Unassembled WGS sequence"/>
</dbReference>
<name>A0AAN5I9V2_9BILA</name>
<dbReference type="AlphaFoldDB" id="A0AAN5I9V2"/>
<dbReference type="SUPFAM" id="SSF54695">
    <property type="entry name" value="POZ domain"/>
    <property type="match status" value="1"/>
</dbReference>
<gene>
    <name evidence="2" type="ORF">PMAYCL1PPCAC_28272</name>
</gene>
<proteinExistence type="predicted"/>
<evidence type="ECO:0000313" key="2">
    <source>
        <dbReference type="EMBL" id="GMR58077.1"/>
    </source>
</evidence>
<comment type="caution">
    <text evidence="2">The sequence shown here is derived from an EMBL/GenBank/DDBJ whole genome shotgun (WGS) entry which is preliminary data.</text>
</comment>
<sequence>SCSLYVKNLDSSVRKFVMTTMEVKEKERYVSACPVFTTTGPTRMERFVLCGQSEAVGCRRIFPMKDAYGIHRVQISVAIQRIDPAYIDGESATVVVVKDREFRVSAPYLSMWSRYFRVYFQVDMKEKKEGRYPIKDENISPDDFQELLNVINPTDKPITSHNYMKLLEMANRFEMPELTRRVELFLIDFERNDLSRATAFRVASDLFNLQLVQSSLLHRWRDPRKLQNELLTTGEYAKLSAETKALVNER</sequence>
<dbReference type="InterPro" id="IPR000210">
    <property type="entry name" value="BTB/POZ_dom"/>
</dbReference>
<evidence type="ECO:0000259" key="1">
    <source>
        <dbReference type="PROSITE" id="PS50097"/>
    </source>
</evidence>
<dbReference type="CDD" id="cd18186">
    <property type="entry name" value="BTB_POZ_ZBTB_KLHL-like"/>
    <property type="match status" value="1"/>
</dbReference>
<dbReference type="Gene3D" id="3.30.710.10">
    <property type="entry name" value="Potassium Channel Kv1.1, Chain A"/>
    <property type="match status" value="1"/>
</dbReference>
<protein>
    <recommendedName>
        <fullName evidence="1">BTB domain-containing protein</fullName>
    </recommendedName>
</protein>
<dbReference type="Pfam" id="PF00651">
    <property type="entry name" value="BTB"/>
    <property type="match status" value="1"/>
</dbReference>
<keyword evidence="3" id="KW-1185">Reference proteome</keyword>
<accession>A0AAN5I9V2</accession>
<feature type="non-terminal residue" evidence="2">
    <location>
        <position position="250"/>
    </location>
</feature>
<organism evidence="2 3">
    <name type="scientific">Pristionchus mayeri</name>
    <dbReference type="NCBI Taxonomy" id="1317129"/>
    <lineage>
        <taxon>Eukaryota</taxon>
        <taxon>Metazoa</taxon>
        <taxon>Ecdysozoa</taxon>
        <taxon>Nematoda</taxon>
        <taxon>Chromadorea</taxon>
        <taxon>Rhabditida</taxon>
        <taxon>Rhabditina</taxon>
        <taxon>Diplogasteromorpha</taxon>
        <taxon>Diplogasteroidea</taxon>
        <taxon>Neodiplogasteridae</taxon>
        <taxon>Pristionchus</taxon>
    </lineage>
</organism>
<feature type="non-terminal residue" evidence="2">
    <location>
        <position position="1"/>
    </location>
</feature>
<dbReference type="InterPro" id="IPR011333">
    <property type="entry name" value="SKP1/BTB/POZ_sf"/>
</dbReference>
<dbReference type="PANTHER" id="PTHR22744">
    <property type="entry name" value="HELIX LOOP HELIX PROTEIN 21-RELATED"/>
    <property type="match status" value="1"/>
</dbReference>
<dbReference type="PROSITE" id="PS50097">
    <property type="entry name" value="BTB"/>
    <property type="match status" value="1"/>
</dbReference>
<feature type="domain" description="BTB" evidence="1">
    <location>
        <begin position="91"/>
        <end position="160"/>
    </location>
</feature>